<name>A0ABR8NVC1_9GAMM</name>
<dbReference type="InterPro" id="IPR051262">
    <property type="entry name" value="SMP-30/CGR1_Lactonase"/>
</dbReference>
<protein>
    <submittedName>
        <fullName evidence="2">SMP-30/gluconolactonase/LRE family protein</fullName>
    </submittedName>
</protein>
<dbReference type="PANTHER" id="PTHR47572">
    <property type="entry name" value="LIPOPROTEIN-RELATED"/>
    <property type="match status" value="1"/>
</dbReference>
<keyword evidence="3" id="KW-1185">Reference proteome</keyword>
<accession>A0ABR8NVC1</accession>
<proteinExistence type="predicted"/>
<dbReference type="Gene3D" id="2.120.10.30">
    <property type="entry name" value="TolB, C-terminal domain"/>
    <property type="match status" value="1"/>
</dbReference>
<dbReference type="PANTHER" id="PTHR47572:SF5">
    <property type="entry name" value="BLR2277 PROTEIN"/>
    <property type="match status" value="1"/>
</dbReference>
<feature type="domain" description="SMP-30/Gluconolactonase/LRE-like region" evidence="1">
    <location>
        <begin position="60"/>
        <end position="242"/>
    </location>
</feature>
<dbReference type="InterPro" id="IPR011042">
    <property type="entry name" value="6-blade_b-propeller_TolB-like"/>
</dbReference>
<evidence type="ECO:0000313" key="3">
    <source>
        <dbReference type="Proteomes" id="UP000604161"/>
    </source>
</evidence>
<comment type="caution">
    <text evidence="2">The sequence shown here is derived from an EMBL/GenBank/DDBJ whole genome shotgun (WGS) entry which is preliminary data.</text>
</comment>
<gene>
    <name evidence="2" type="ORF">IF202_02950</name>
</gene>
<evidence type="ECO:0000259" key="1">
    <source>
        <dbReference type="Pfam" id="PF08450"/>
    </source>
</evidence>
<dbReference type="InterPro" id="IPR013658">
    <property type="entry name" value="SGL"/>
</dbReference>
<dbReference type="EMBL" id="JACYFC010000001">
    <property type="protein sequence ID" value="MBD5769994.1"/>
    <property type="molecule type" value="Genomic_DNA"/>
</dbReference>
<dbReference type="Pfam" id="PF08450">
    <property type="entry name" value="SGL"/>
    <property type="match status" value="1"/>
</dbReference>
<evidence type="ECO:0000313" key="2">
    <source>
        <dbReference type="EMBL" id="MBD5769994.1"/>
    </source>
</evidence>
<dbReference type="SUPFAM" id="SSF63829">
    <property type="entry name" value="Calcium-dependent phosphotriesterase"/>
    <property type="match status" value="1"/>
</dbReference>
<organism evidence="2 3">
    <name type="scientific">Marinomonas colpomeniae</name>
    <dbReference type="NCBI Taxonomy" id="2774408"/>
    <lineage>
        <taxon>Bacteria</taxon>
        <taxon>Pseudomonadati</taxon>
        <taxon>Pseudomonadota</taxon>
        <taxon>Gammaproteobacteria</taxon>
        <taxon>Oceanospirillales</taxon>
        <taxon>Oceanospirillaceae</taxon>
        <taxon>Marinomonas</taxon>
    </lineage>
</organism>
<dbReference type="Proteomes" id="UP000604161">
    <property type="component" value="Unassembled WGS sequence"/>
</dbReference>
<dbReference type="RefSeq" id="WP_191593366.1">
    <property type="nucleotide sequence ID" value="NZ_JACYFC010000001.1"/>
</dbReference>
<reference evidence="2 3" key="1">
    <citation type="submission" date="2020-09" db="EMBL/GenBank/DDBJ databases">
        <title>Marinomonas sp. nov., isolated from the cysticercosis algae of Qingdao, China.</title>
        <authorList>
            <person name="Sun X."/>
        </authorList>
    </citation>
    <scope>NUCLEOTIDE SEQUENCE [LARGE SCALE GENOMIC DNA]</scope>
    <source>
        <strain evidence="2 3">SM2066</strain>
    </source>
</reference>
<sequence length="332" mass="37058">MHTLDQIVFLGEKLERPECVLTNSNNRIFTSNWSGGVSIIEPDGSQWSLLAKNKDFELKPNGICLLENGDFLVAHLGNEDGGVYRLKQNGELMPFLLTIDDQPLPPTNYVHLDFQGRIWITVSTRTKPRANAYRSDISDGFVILCDGDKARIVADGLGYTNECIASPDGKFLFVNETFSRRLTRFSIAENGDLFDKTVITEFGAGIFPDGLVLDAEENFWITSIISNQVIKVSKDGNQQETMLIDVDAQHLDWVEEAFQNHSMGRPHLDNVKSSLLRNISSLAFGGQNLNTLYFGCLLGHQVACLKQPIKGLAPSHWNFKGPIRHTTKSKNT</sequence>